<dbReference type="Proteomes" id="UP000018745">
    <property type="component" value="Chromosome"/>
</dbReference>
<dbReference type="RefSeq" id="WP_024071404.1">
    <property type="nucleotide sequence ID" value="NC_023062.1"/>
</dbReference>
<name>A0ABN4BRB3_9MOLU</name>
<dbReference type="EMBL" id="CP006935">
    <property type="protein sequence ID" value="AHC40390.1"/>
    <property type="molecule type" value="Genomic_DNA"/>
</dbReference>
<gene>
    <name evidence="1" type="ORF">OVS_03185</name>
</gene>
<protein>
    <submittedName>
        <fullName evidence="1">Uncharacterized protein</fullName>
    </submittedName>
</protein>
<sequence length="144" mass="16427">MKKIQEIEDILWTLRSINPDSYVKVDCDNTDKSTDSPFTANWAGLFPNVLFTNLNSLTMGKKIEIKENTESLEESKNYRTTFSGANFYSPVIGEWPWQQTWEGVDSRMVEVKIVSPTISSDPIYVWIGKIDLTPRGEESLGELI</sequence>
<evidence type="ECO:0000313" key="1">
    <source>
        <dbReference type="EMBL" id="AHC40390.1"/>
    </source>
</evidence>
<reference evidence="1 2" key="1">
    <citation type="journal article" date="2014" name="Genome Announc.">
        <title>Complete Genome Sequence of Mycoplasma ovis Strain Michigan, a Hemoplasma of Sheep with Two Distinct 16S rRNA Genes.</title>
        <authorList>
            <person name="Deshuillers P.L."/>
            <person name="Santos A.P."/>
            <person name="do Nascimento N.C."/>
            <person name="Hampel J.A."/>
            <person name="Bergin I.L."/>
            <person name="Dyson M.C."/>
            <person name="Messick J.B."/>
        </authorList>
    </citation>
    <scope>NUCLEOTIDE SEQUENCE [LARGE SCALE GENOMIC DNA]</scope>
    <source>
        <strain evidence="1 2">Michigan</strain>
    </source>
</reference>
<proteinExistence type="predicted"/>
<keyword evidence="2" id="KW-1185">Reference proteome</keyword>
<organism evidence="1 2">
    <name type="scientific">Mycoplasma ovis str. Michigan</name>
    <dbReference type="NCBI Taxonomy" id="1415773"/>
    <lineage>
        <taxon>Bacteria</taxon>
        <taxon>Bacillati</taxon>
        <taxon>Mycoplasmatota</taxon>
        <taxon>Mollicutes</taxon>
        <taxon>Mycoplasmataceae</taxon>
        <taxon>Mycoplasma</taxon>
    </lineage>
</organism>
<evidence type="ECO:0000313" key="2">
    <source>
        <dbReference type="Proteomes" id="UP000018745"/>
    </source>
</evidence>
<accession>A0ABN4BRB3</accession>